<organism evidence="3 4">
    <name type="scientific">Hyphomicrobium facile</name>
    <dbReference type="NCBI Taxonomy" id="51670"/>
    <lineage>
        <taxon>Bacteria</taxon>
        <taxon>Pseudomonadati</taxon>
        <taxon>Pseudomonadota</taxon>
        <taxon>Alphaproteobacteria</taxon>
        <taxon>Hyphomicrobiales</taxon>
        <taxon>Hyphomicrobiaceae</taxon>
        <taxon>Hyphomicrobium</taxon>
    </lineage>
</organism>
<reference evidence="4" key="1">
    <citation type="submission" date="2016-10" db="EMBL/GenBank/DDBJ databases">
        <authorList>
            <person name="Varghese N."/>
            <person name="Submissions S."/>
        </authorList>
    </citation>
    <scope>NUCLEOTIDE SEQUENCE [LARGE SCALE GENOMIC DNA]</scope>
    <source>
        <strain evidence="4">DSM 1565</strain>
    </source>
</reference>
<feature type="region of interest" description="Disordered" evidence="1">
    <location>
        <begin position="1"/>
        <end position="25"/>
    </location>
</feature>
<protein>
    <submittedName>
        <fullName evidence="3">Primase C terminal 2 (PriCT-2)</fullName>
    </submittedName>
</protein>
<dbReference type="Pfam" id="PF08707">
    <property type="entry name" value="PriCT_2"/>
    <property type="match status" value="1"/>
</dbReference>
<dbReference type="GO" id="GO:0016817">
    <property type="term" value="F:hydrolase activity, acting on acid anhydrides"/>
    <property type="evidence" value="ECO:0007669"/>
    <property type="project" value="InterPro"/>
</dbReference>
<name>A0A1I7NE27_9HYPH</name>
<feature type="domain" description="Primase C-terminal 2" evidence="2">
    <location>
        <begin position="335"/>
        <end position="413"/>
    </location>
</feature>
<evidence type="ECO:0000313" key="3">
    <source>
        <dbReference type="EMBL" id="SFV32938.1"/>
    </source>
</evidence>
<dbReference type="EMBL" id="FPCH01000002">
    <property type="protein sequence ID" value="SFV32938.1"/>
    <property type="molecule type" value="Genomic_DNA"/>
</dbReference>
<accession>A0A1I7NE27</accession>
<proteinExistence type="predicted"/>
<dbReference type="STRING" id="51670.SAMN04488557_1779"/>
<dbReference type="OrthoDB" id="9067983at2"/>
<dbReference type="RefSeq" id="WP_092867157.1">
    <property type="nucleotide sequence ID" value="NZ_FPCH01000002.1"/>
</dbReference>
<sequence>MKAVNDNSRPNAGRKKPSVELEPDPDAVDRIRASAALSVPKLGHSLAYHPMSIGYVRNKFDGFQPLRNVPLGGIFQAFLSEHREQSKKDLHGLIYGNGLGYRTDVCFETVDALTYDIDNTGKYNAVCDAFKEFGCASVVYTTFNHGRSRQKLQDKEFAALLARRKKFPSVPVSDEEVAEFCASISKYSELKNVTVLHEGKIQDAVENPHFEMQHDPEEKSRSILFLKKPIPLAVVGQDGFRAIYHAVGTTILDTISYDKSCENPSRIHWTPAKPLRSSVGHSVEVFKGELFDWEVIWNEIKTDIEKRRLETIKLSEARRQAREMAGAEGVAAQVAQCLDHIPASIEYKKWFSALAAIHNETDGSDAGRSLAHEWSMRAPELYDESRVDKIWDGLERDQRADRKASMGTLIFLARENCPEFCPGRTGAKYKKSNAAAYAKMVREMGVSP</sequence>
<gene>
    <name evidence="3" type="ORF">SAMN04488557_1779</name>
</gene>
<feature type="compositionally biased region" description="Polar residues" evidence="1">
    <location>
        <begin position="1"/>
        <end position="10"/>
    </location>
</feature>
<evidence type="ECO:0000313" key="4">
    <source>
        <dbReference type="Proteomes" id="UP000199423"/>
    </source>
</evidence>
<evidence type="ECO:0000259" key="2">
    <source>
        <dbReference type="Pfam" id="PF08707"/>
    </source>
</evidence>
<evidence type="ECO:0000256" key="1">
    <source>
        <dbReference type="SAM" id="MobiDB-lite"/>
    </source>
</evidence>
<dbReference type="InterPro" id="IPR014819">
    <property type="entry name" value="PriCT_2"/>
</dbReference>
<keyword evidence="4" id="KW-1185">Reference proteome</keyword>
<dbReference type="AlphaFoldDB" id="A0A1I7NE27"/>
<dbReference type="Proteomes" id="UP000199423">
    <property type="component" value="Unassembled WGS sequence"/>
</dbReference>